<dbReference type="GO" id="GO:0005737">
    <property type="term" value="C:cytoplasm"/>
    <property type="evidence" value="ECO:0007669"/>
    <property type="project" value="TreeGrafter"/>
</dbReference>
<comment type="catalytic activity">
    <reaction evidence="8">
        <text>L-seryl-[protein] + ATP = O-phospho-L-seryl-[protein] + ADP + H(+)</text>
        <dbReference type="Rhea" id="RHEA:17989"/>
        <dbReference type="Rhea" id="RHEA-COMP:9863"/>
        <dbReference type="Rhea" id="RHEA-COMP:11604"/>
        <dbReference type="ChEBI" id="CHEBI:15378"/>
        <dbReference type="ChEBI" id="CHEBI:29999"/>
        <dbReference type="ChEBI" id="CHEBI:30616"/>
        <dbReference type="ChEBI" id="CHEBI:83421"/>
        <dbReference type="ChEBI" id="CHEBI:456216"/>
        <dbReference type="EC" id="2.7.11.1"/>
    </reaction>
</comment>
<keyword evidence="2" id="KW-0723">Serine/threonine-protein kinase</keyword>
<dbReference type="SMART" id="SM00220">
    <property type="entry name" value="S_TKc"/>
    <property type="match status" value="1"/>
</dbReference>
<evidence type="ECO:0000256" key="7">
    <source>
        <dbReference type="ARBA" id="ARBA00047899"/>
    </source>
</evidence>
<dbReference type="PANTHER" id="PTHR22967">
    <property type="entry name" value="SERINE/THREONINE PROTEIN KINASE"/>
    <property type="match status" value="1"/>
</dbReference>
<dbReference type="EC" id="2.7.11.1" evidence="1"/>
<evidence type="ECO:0000256" key="1">
    <source>
        <dbReference type="ARBA" id="ARBA00012513"/>
    </source>
</evidence>
<dbReference type="InterPro" id="IPR000719">
    <property type="entry name" value="Prot_kinase_dom"/>
</dbReference>
<dbReference type="InterPro" id="IPR011009">
    <property type="entry name" value="Kinase-like_dom_sf"/>
</dbReference>
<proteinExistence type="predicted"/>
<dbReference type="GO" id="GO:0004674">
    <property type="term" value="F:protein serine/threonine kinase activity"/>
    <property type="evidence" value="ECO:0007669"/>
    <property type="project" value="UniProtKB-KW"/>
</dbReference>
<dbReference type="Pfam" id="PF00069">
    <property type="entry name" value="Pkinase"/>
    <property type="match status" value="1"/>
</dbReference>
<evidence type="ECO:0000259" key="10">
    <source>
        <dbReference type="PROSITE" id="PS50011"/>
    </source>
</evidence>
<comment type="catalytic activity">
    <reaction evidence="7">
        <text>L-threonyl-[protein] + ATP = O-phospho-L-threonyl-[protein] + ADP + H(+)</text>
        <dbReference type="Rhea" id="RHEA:46608"/>
        <dbReference type="Rhea" id="RHEA-COMP:11060"/>
        <dbReference type="Rhea" id="RHEA-COMP:11605"/>
        <dbReference type="ChEBI" id="CHEBI:15378"/>
        <dbReference type="ChEBI" id="CHEBI:30013"/>
        <dbReference type="ChEBI" id="CHEBI:30616"/>
        <dbReference type="ChEBI" id="CHEBI:61977"/>
        <dbReference type="ChEBI" id="CHEBI:456216"/>
        <dbReference type="EC" id="2.7.11.1"/>
    </reaction>
</comment>
<feature type="domain" description="Protein kinase" evidence="10">
    <location>
        <begin position="1"/>
        <end position="232"/>
    </location>
</feature>
<evidence type="ECO:0000256" key="8">
    <source>
        <dbReference type="ARBA" id="ARBA00048679"/>
    </source>
</evidence>
<gene>
    <name evidence="11" type="primary">ARK1</name>
    <name evidence="11" type="ORF">SNEC2469_LOCUS10607</name>
</gene>
<name>A0A812QI64_9DINO</name>
<evidence type="ECO:0000256" key="2">
    <source>
        <dbReference type="ARBA" id="ARBA00022527"/>
    </source>
</evidence>
<evidence type="ECO:0000256" key="9">
    <source>
        <dbReference type="SAM" id="MobiDB-lite"/>
    </source>
</evidence>
<accession>A0A812QI64</accession>
<feature type="non-terminal residue" evidence="11">
    <location>
        <position position="260"/>
    </location>
</feature>
<dbReference type="PANTHER" id="PTHR22967:SF57">
    <property type="entry name" value="AUXILIN, ISOFORM A-RELATED"/>
    <property type="match status" value="1"/>
</dbReference>
<protein>
    <recommendedName>
        <fullName evidence="1">non-specific serine/threonine protein kinase</fullName>
        <ecNumber evidence="1">2.7.11.1</ecNumber>
    </recommendedName>
</protein>
<dbReference type="EMBL" id="CAJNJA010016888">
    <property type="protein sequence ID" value="CAE7390424.1"/>
    <property type="molecule type" value="Genomic_DNA"/>
</dbReference>
<evidence type="ECO:0000256" key="6">
    <source>
        <dbReference type="ARBA" id="ARBA00022840"/>
    </source>
</evidence>
<keyword evidence="6" id="KW-0067">ATP-binding</keyword>
<dbReference type="OrthoDB" id="248923at2759"/>
<evidence type="ECO:0000313" key="11">
    <source>
        <dbReference type="EMBL" id="CAE7390424.1"/>
    </source>
</evidence>
<evidence type="ECO:0000313" key="12">
    <source>
        <dbReference type="Proteomes" id="UP000601435"/>
    </source>
</evidence>
<dbReference type="PROSITE" id="PS00108">
    <property type="entry name" value="PROTEIN_KINASE_ST"/>
    <property type="match status" value="1"/>
</dbReference>
<dbReference type="GO" id="GO:0005524">
    <property type="term" value="F:ATP binding"/>
    <property type="evidence" value="ECO:0007669"/>
    <property type="project" value="UniProtKB-KW"/>
</dbReference>
<comment type="caution">
    <text evidence="11">The sequence shown here is derived from an EMBL/GenBank/DDBJ whole genome shotgun (WGS) entry which is preliminary data.</text>
</comment>
<evidence type="ECO:0000256" key="3">
    <source>
        <dbReference type="ARBA" id="ARBA00022679"/>
    </source>
</evidence>
<keyword evidence="12" id="KW-1185">Reference proteome</keyword>
<organism evidence="11 12">
    <name type="scientific">Symbiodinium necroappetens</name>
    <dbReference type="NCBI Taxonomy" id="1628268"/>
    <lineage>
        <taxon>Eukaryota</taxon>
        <taxon>Sar</taxon>
        <taxon>Alveolata</taxon>
        <taxon>Dinophyceae</taxon>
        <taxon>Suessiales</taxon>
        <taxon>Symbiodiniaceae</taxon>
        <taxon>Symbiodinium</taxon>
    </lineage>
</organism>
<evidence type="ECO:0000256" key="5">
    <source>
        <dbReference type="ARBA" id="ARBA00022777"/>
    </source>
</evidence>
<feature type="compositionally biased region" description="Polar residues" evidence="9">
    <location>
        <begin position="235"/>
        <end position="248"/>
    </location>
</feature>
<keyword evidence="4" id="KW-0547">Nucleotide-binding</keyword>
<dbReference type="Gene3D" id="1.10.510.10">
    <property type="entry name" value="Transferase(Phosphotransferase) domain 1"/>
    <property type="match status" value="1"/>
</dbReference>
<dbReference type="SUPFAM" id="SSF56112">
    <property type="entry name" value="Protein kinase-like (PK-like)"/>
    <property type="match status" value="1"/>
</dbReference>
<dbReference type="PROSITE" id="PS50011">
    <property type="entry name" value="PROTEIN_KINASE_DOM"/>
    <property type="match status" value="1"/>
</dbReference>
<sequence length="260" mass="29173">GQGRPGQEFLVRYFSHQELSGQGRGGAEVQLLMEWCDAGSLLDRILHGEPSGAACCPNMAEVETKSIVRQAAAGLSFLHGLGIVHYDLKPENILFHSSHLRLCDFGSASDRQWPEFSKETPRHVVREVDLFFTQRTTPMFRPPELADPDLVRFPITSKADLFMLGLSLFQMLFRVHAFPMEGKLANIHARYAYPASARSVYSKEQLATLEALLQRDPRERPTAQVSSREQHIHDGTSSSMYSLSTREQPASACHVNMPTY</sequence>
<feature type="region of interest" description="Disordered" evidence="9">
    <location>
        <begin position="215"/>
        <end position="250"/>
    </location>
</feature>
<reference evidence="11" key="1">
    <citation type="submission" date="2021-02" db="EMBL/GenBank/DDBJ databases">
        <authorList>
            <person name="Dougan E. K."/>
            <person name="Rhodes N."/>
            <person name="Thang M."/>
            <person name="Chan C."/>
        </authorList>
    </citation>
    <scope>NUCLEOTIDE SEQUENCE</scope>
</reference>
<keyword evidence="3" id="KW-0808">Transferase</keyword>
<dbReference type="Proteomes" id="UP000601435">
    <property type="component" value="Unassembled WGS sequence"/>
</dbReference>
<dbReference type="InterPro" id="IPR008271">
    <property type="entry name" value="Ser/Thr_kinase_AS"/>
</dbReference>
<evidence type="ECO:0000256" key="4">
    <source>
        <dbReference type="ARBA" id="ARBA00022741"/>
    </source>
</evidence>
<keyword evidence="5" id="KW-0418">Kinase</keyword>
<dbReference type="AlphaFoldDB" id="A0A812QI64"/>